<dbReference type="InterPro" id="IPR051453">
    <property type="entry name" value="MBL_Glyoxalase_II"/>
</dbReference>
<dbReference type="Pfam" id="PF00753">
    <property type="entry name" value="Lactamase_B"/>
    <property type="match status" value="1"/>
</dbReference>
<protein>
    <submittedName>
        <fullName evidence="7">Glyoxylase-like metal-dependent hydrolase (Beta-lactamase superfamily II)</fullName>
    </submittedName>
</protein>
<dbReference type="CDD" id="cd06262">
    <property type="entry name" value="metallo-hydrolase-like_MBL-fold"/>
    <property type="match status" value="1"/>
</dbReference>
<dbReference type="PANTHER" id="PTHR46233">
    <property type="entry name" value="HYDROXYACYLGLUTATHIONE HYDROLASE GLOC"/>
    <property type="match status" value="1"/>
</dbReference>
<keyword evidence="2" id="KW-0479">Metal-binding</keyword>
<dbReference type="GO" id="GO:0016787">
    <property type="term" value="F:hydrolase activity"/>
    <property type="evidence" value="ECO:0007669"/>
    <property type="project" value="UniProtKB-KW"/>
</dbReference>
<evidence type="ECO:0000256" key="5">
    <source>
        <dbReference type="SAM" id="MobiDB-lite"/>
    </source>
</evidence>
<comment type="cofactor">
    <cofactor evidence="1">
        <name>Zn(2+)</name>
        <dbReference type="ChEBI" id="CHEBI:29105"/>
    </cofactor>
</comment>
<dbReference type="Proteomes" id="UP000523079">
    <property type="component" value="Unassembled WGS sequence"/>
</dbReference>
<keyword evidence="4" id="KW-0862">Zinc</keyword>
<evidence type="ECO:0000259" key="6">
    <source>
        <dbReference type="SMART" id="SM00849"/>
    </source>
</evidence>
<evidence type="ECO:0000313" key="8">
    <source>
        <dbReference type="Proteomes" id="UP000523079"/>
    </source>
</evidence>
<gene>
    <name evidence="7" type="ORF">FHX74_002769</name>
</gene>
<dbReference type="GO" id="GO:0046872">
    <property type="term" value="F:metal ion binding"/>
    <property type="evidence" value="ECO:0007669"/>
    <property type="project" value="UniProtKB-KW"/>
</dbReference>
<evidence type="ECO:0000256" key="1">
    <source>
        <dbReference type="ARBA" id="ARBA00001947"/>
    </source>
</evidence>
<dbReference type="Gene3D" id="3.60.15.10">
    <property type="entry name" value="Ribonuclease Z/Hydroxyacylglutathione hydrolase-like"/>
    <property type="match status" value="1"/>
</dbReference>
<keyword evidence="3 7" id="KW-0378">Hydrolase</keyword>
<accession>A0A7W3ITV6</accession>
<evidence type="ECO:0000256" key="3">
    <source>
        <dbReference type="ARBA" id="ARBA00022801"/>
    </source>
</evidence>
<dbReference type="RefSeq" id="WP_182560736.1">
    <property type="nucleotide sequence ID" value="NZ_JACGWT010000004.1"/>
</dbReference>
<feature type="domain" description="Metallo-beta-lactamase" evidence="6">
    <location>
        <begin position="36"/>
        <end position="219"/>
    </location>
</feature>
<name>A0A7W3ITV6_9ACTN</name>
<dbReference type="SMART" id="SM00849">
    <property type="entry name" value="Lactamase_B"/>
    <property type="match status" value="1"/>
</dbReference>
<organism evidence="7 8">
    <name type="scientific">Microlunatus kandeliicorticis</name>
    <dbReference type="NCBI Taxonomy" id="1759536"/>
    <lineage>
        <taxon>Bacteria</taxon>
        <taxon>Bacillati</taxon>
        <taxon>Actinomycetota</taxon>
        <taxon>Actinomycetes</taxon>
        <taxon>Propionibacteriales</taxon>
        <taxon>Propionibacteriaceae</taxon>
        <taxon>Microlunatus</taxon>
    </lineage>
</organism>
<evidence type="ECO:0000313" key="7">
    <source>
        <dbReference type="EMBL" id="MBA8795141.1"/>
    </source>
</evidence>
<comment type="caution">
    <text evidence="7">The sequence shown here is derived from an EMBL/GenBank/DDBJ whole genome shotgun (WGS) entry which is preliminary data.</text>
</comment>
<dbReference type="InterPro" id="IPR036866">
    <property type="entry name" value="RibonucZ/Hydroxyglut_hydro"/>
</dbReference>
<dbReference type="SUPFAM" id="SSF56281">
    <property type="entry name" value="Metallo-hydrolase/oxidoreductase"/>
    <property type="match status" value="1"/>
</dbReference>
<evidence type="ECO:0000256" key="4">
    <source>
        <dbReference type="ARBA" id="ARBA00022833"/>
    </source>
</evidence>
<proteinExistence type="predicted"/>
<sequence>MFLACFPAGPLAANCYVVAGGADTDPDAKPAGSGSLRPCLVVDPGMDAAALVDEVIREHGLRPVAVLVTHGHADHSADAATVADAHDAGCWLAEPDRYQLTDPLAGLSPELRPAFAGFFPPGVSRPLPSRMLDLAPGPVRLAGLDLTLLPAPGHTEGSTLYALEVGEPDVPRVVFTGDVVFAGSVGRTDLPGGDQATMEATLRDVVLALSDDTVLLPGHGPQTTVGHERGTNPFLRGL</sequence>
<dbReference type="PANTHER" id="PTHR46233:SF3">
    <property type="entry name" value="HYDROXYACYLGLUTATHIONE HYDROLASE GLOC"/>
    <property type="match status" value="1"/>
</dbReference>
<dbReference type="InterPro" id="IPR001279">
    <property type="entry name" value="Metallo-B-lactamas"/>
</dbReference>
<dbReference type="EMBL" id="JACGWT010000004">
    <property type="protein sequence ID" value="MBA8795141.1"/>
    <property type="molecule type" value="Genomic_DNA"/>
</dbReference>
<keyword evidence="8" id="KW-1185">Reference proteome</keyword>
<feature type="region of interest" description="Disordered" evidence="5">
    <location>
        <begin position="218"/>
        <end position="238"/>
    </location>
</feature>
<reference evidence="7 8" key="1">
    <citation type="submission" date="2020-07" db="EMBL/GenBank/DDBJ databases">
        <title>Sequencing the genomes of 1000 actinobacteria strains.</title>
        <authorList>
            <person name="Klenk H.-P."/>
        </authorList>
    </citation>
    <scope>NUCLEOTIDE SEQUENCE [LARGE SCALE GENOMIC DNA]</scope>
    <source>
        <strain evidence="7 8">DSM 100723</strain>
    </source>
</reference>
<evidence type="ECO:0000256" key="2">
    <source>
        <dbReference type="ARBA" id="ARBA00022723"/>
    </source>
</evidence>
<dbReference type="AlphaFoldDB" id="A0A7W3ITV6"/>